<dbReference type="NCBIfam" id="NF037979">
    <property type="entry name" value="Na_transp"/>
    <property type="match status" value="1"/>
</dbReference>
<feature type="transmembrane region" description="Helical" evidence="7">
    <location>
        <begin position="247"/>
        <end position="270"/>
    </location>
</feature>
<feature type="transmembrane region" description="Helical" evidence="7">
    <location>
        <begin position="299"/>
        <end position="320"/>
    </location>
</feature>
<feature type="transmembrane region" description="Helical" evidence="7">
    <location>
        <begin position="133"/>
        <end position="157"/>
    </location>
</feature>
<protein>
    <recommendedName>
        <fullName evidence="6">Transporter</fullName>
    </recommendedName>
</protein>
<feature type="transmembrane region" description="Helical" evidence="7">
    <location>
        <begin position="378"/>
        <end position="400"/>
    </location>
</feature>
<proteinExistence type="inferred from homology"/>
<name>A0A553UX07_9HELI</name>
<dbReference type="Pfam" id="PF00209">
    <property type="entry name" value="SNF"/>
    <property type="match status" value="2"/>
</dbReference>
<feature type="transmembrane region" description="Helical" evidence="7">
    <location>
        <begin position="420"/>
        <end position="439"/>
    </location>
</feature>
<dbReference type="Proteomes" id="UP000319322">
    <property type="component" value="Unassembled WGS sequence"/>
</dbReference>
<organism evidence="8 9">
    <name type="scientific">Helicobacter mehlei</name>
    <dbReference type="NCBI Taxonomy" id="2316080"/>
    <lineage>
        <taxon>Bacteria</taxon>
        <taxon>Pseudomonadati</taxon>
        <taxon>Campylobacterota</taxon>
        <taxon>Epsilonproteobacteria</taxon>
        <taxon>Campylobacterales</taxon>
        <taxon>Helicobacteraceae</taxon>
        <taxon>Helicobacter</taxon>
    </lineage>
</organism>
<dbReference type="PANTHER" id="PTHR42948:SF1">
    <property type="entry name" value="TRANSPORTER"/>
    <property type="match status" value="1"/>
</dbReference>
<reference evidence="8 9" key="2">
    <citation type="submission" date="2019-07" db="EMBL/GenBank/DDBJ databases">
        <title>Helicobacter labacensis sp. nov., Helicobacter mehlei sp. nov. and Helicobacter vulpis sp. nov., isolated from gastric mucosa of red fox (Vulpis vulpis).</title>
        <authorList>
            <person name="Kusar D."/>
            <person name="Gruntar I."/>
            <person name="Pate M."/>
            <person name="Zajc U."/>
            <person name="Ocepek M."/>
        </authorList>
    </citation>
    <scope>NUCLEOTIDE SEQUENCE [LARGE SCALE GENOMIC DNA]</scope>
    <source>
        <strain evidence="8 9">L8b</strain>
    </source>
</reference>
<feature type="transmembrane region" description="Helical" evidence="7">
    <location>
        <begin position="89"/>
        <end position="113"/>
    </location>
</feature>
<keyword evidence="4 7" id="KW-1133">Transmembrane helix</keyword>
<dbReference type="GO" id="GO:0015293">
    <property type="term" value="F:symporter activity"/>
    <property type="evidence" value="ECO:0007669"/>
    <property type="project" value="UniProtKB-KW"/>
</dbReference>
<feature type="transmembrane region" description="Helical" evidence="7">
    <location>
        <begin position="35"/>
        <end position="56"/>
    </location>
</feature>
<dbReference type="InterPro" id="IPR047218">
    <property type="entry name" value="YocR/YhdH-like"/>
</dbReference>
<evidence type="ECO:0000256" key="6">
    <source>
        <dbReference type="RuleBase" id="RU003732"/>
    </source>
</evidence>
<feature type="transmembrane region" description="Helical" evidence="7">
    <location>
        <begin position="276"/>
        <end position="292"/>
    </location>
</feature>
<evidence type="ECO:0000313" key="9">
    <source>
        <dbReference type="Proteomes" id="UP000319322"/>
    </source>
</evidence>
<reference evidence="9" key="1">
    <citation type="submission" date="2019-07" db="EMBL/GenBank/DDBJ databases">
        <title>Helicobacter labacensis sp. nov., Helicobacter mehlei sp. nov. and Helicobacter vulpis sp. nov., isolated from gastric mucosa of red fox (Vulpis vulpis).</title>
        <authorList>
            <person name="Papic B."/>
        </authorList>
    </citation>
    <scope>NUCLEOTIDE SEQUENCE [LARGE SCALE GENOMIC DNA]</scope>
    <source>
        <strain evidence="9">L8b</strain>
    </source>
</reference>
<reference evidence="8 9" key="3">
    <citation type="submission" date="2019-07" db="EMBL/GenBank/DDBJ databases">
        <authorList>
            <person name="Papic B."/>
        </authorList>
    </citation>
    <scope>NUCLEOTIDE SEQUENCE [LARGE SCALE GENOMIC DNA]</scope>
    <source>
        <strain evidence="8 9">L8b</strain>
    </source>
</reference>
<evidence type="ECO:0000256" key="7">
    <source>
        <dbReference type="SAM" id="Phobius"/>
    </source>
</evidence>
<dbReference type="InterPro" id="IPR037272">
    <property type="entry name" value="SNS_sf"/>
</dbReference>
<keyword evidence="2 6" id="KW-0813">Transport</keyword>
<dbReference type="OrthoDB" id="9762833at2"/>
<comment type="similarity">
    <text evidence="6">Belongs to the sodium:neurotransmitter symporter (SNF) (TC 2.A.22) family.</text>
</comment>
<comment type="caution">
    <text evidence="8">The sequence shown here is derived from an EMBL/GenBank/DDBJ whole genome shotgun (WGS) entry which is preliminary data.</text>
</comment>
<evidence type="ECO:0000256" key="3">
    <source>
        <dbReference type="ARBA" id="ARBA00022692"/>
    </source>
</evidence>
<accession>A0A553UX07</accession>
<dbReference type="EMBL" id="VKGC01000008">
    <property type="protein sequence ID" value="TSA84551.1"/>
    <property type="molecule type" value="Genomic_DNA"/>
</dbReference>
<keyword evidence="6" id="KW-0769">Symport</keyword>
<dbReference type="PANTHER" id="PTHR42948">
    <property type="entry name" value="TRANSPORTER"/>
    <property type="match status" value="1"/>
</dbReference>
<dbReference type="PROSITE" id="PS50267">
    <property type="entry name" value="NA_NEUROTRAN_SYMP_3"/>
    <property type="match status" value="1"/>
</dbReference>
<keyword evidence="9" id="KW-1185">Reference proteome</keyword>
<feature type="transmembrane region" description="Helical" evidence="7">
    <location>
        <begin position="212"/>
        <end position="235"/>
    </location>
</feature>
<evidence type="ECO:0000313" key="8">
    <source>
        <dbReference type="EMBL" id="TSA84551.1"/>
    </source>
</evidence>
<feature type="transmembrane region" description="Helical" evidence="7">
    <location>
        <begin position="169"/>
        <end position="192"/>
    </location>
</feature>
<gene>
    <name evidence="8" type="ORF">FNE76_04265</name>
</gene>
<keyword evidence="5 7" id="KW-0472">Membrane</keyword>
<dbReference type="CDD" id="cd10336">
    <property type="entry name" value="SLC6sbd_Tyt1-Like"/>
    <property type="match status" value="1"/>
</dbReference>
<dbReference type="PRINTS" id="PR00176">
    <property type="entry name" value="NANEUSMPORT"/>
</dbReference>
<evidence type="ECO:0000256" key="2">
    <source>
        <dbReference type="ARBA" id="ARBA00022448"/>
    </source>
</evidence>
<dbReference type="PROSITE" id="PS00610">
    <property type="entry name" value="NA_NEUROTRAN_SYMP_1"/>
    <property type="match status" value="1"/>
</dbReference>
<evidence type="ECO:0000256" key="1">
    <source>
        <dbReference type="ARBA" id="ARBA00004141"/>
    </source>
</evidence>
<sequence>MNSFSKLGFVLAALGSSIGLGHIWRFPYMAGTSGGGGFVILFLILSLTIGLTMLIAEMVIGQSTQKDVAAAFAELDPHPERKTWRYAGLMLFTGPIILTFYGIVLGWVFYYLAVVSFNLPTDIKASEQILTDLLGNSIGTQVAGLAVTLLLSAWVVSRGVKDGIEKLNFILMPLLFIIFIGLLIYASTQVSFKKALDFMFGIRLAEFNQKVFVSALGQVFFALSLGIGINIAYASSTHRRQDLLKSAVWIVLPGIAISLMAGLMIFTFVFEYGANPSQGAGLIFVSLPVVFSKMGVMGSVVSVLFLCALAFAGITSTIALLEPPVQYLVDKNYPRFKATWGLTGVVFVIGVLLIFSLDAKYGTHLGFFGKNLFDLTDFFSTSILMPFWGLVSVLFVGWVVSRTKLYAVSLHFLNKWMFSVWVFLLKFIAPIVILVIWAVKILQG</sequence>
<evidence type="ECO:0000256" key="5">
    <source>
        <dbReference type="ARBA" id="ARBA00023136"/>
    </source>
</evidence>
<keyword evidence="3 6" id="KW-0812">Transmembrane</keyword>
<dbReference type="GO" id="GO:0016020">
    <property type="term" value="C:membrane"/>
    <property type="evidence" value="ECO:0007669"/>
    <property type="project" value="UniProtKB-SubCell"/>
</dbReference>
<dbReference type="InterPro" id="IPR000175">
    <property type="entry name" value="Na/ntran_symport"/>
</dbReference>
<comment type="subcellular location">
    <subcellularLocation>
        <location evidence="1">Membrane</location>
        <topology evidence="1">Multi-pass membrane protein</topology>
    </subcellularLocation>
</comment>
<dbReference type="SUPFAM" id="SSF161070">
    <property type="entry name" value="SNF-like"/>
    <property type="match status" value="1"/>
</dbReference>
<feature type="transmembrane region" description="Helical" evidence="7">
    <location>
        <begin position="340"/>
        <end position="357"/>
    </location>
</feature>
<dbReference type="AlphaFoldDB" id="A0A553UX07"/>
<evidence type="ECO:0000256" key="4">
    <source>
        <dbReference type="ARBA" id="ARBA00022989"/>
    </source>
</evidence>